<keyword evidence="3 7" id="KW-0812">Transmembrane</keyword>
<keyword evidence="2" id="KW-1003">Cell membrane</keyword>
<accession>A0ABS6IDM0</accession>
<dbReference type="RefSeq" id="WP_216927100.1">
    <property type="nucleotide sequence ID" value="NZ_JAHOPC010000021.1"/>
</dbReference>
<sequence length="371" mass="40397">MTTQNSAHTSTAKAGSAPAPEDDRKPDSLNDLVKPTWMYIAKRTLREFGKDQCPDAAAGLTYYAVLSLFPALLALVSLIGIFGDAGKTTNALLDIVQQFAPGPGVDAMRQPIEELTRSNAAGFALALGILVALWSASGYTTAFSRAMNRVYEVDEGRGFVKLRGTMLAVTVVALVGAALAATMLVLSGPVAEAIGKAIGMSDTILTVWNIAKWPVLIVLVVIVIAVLYYFTPNVKQPKFRWMSPGSLIALVIFALASLGFGFYVGNFSNYNKTYGTLAGVIIMLLWLWILNMSLLFGAEFDAEMERGRQLQGGIEAEESIQLPPKDTKRSDKQQKQEDEVIRRGEELRENYGDETRSNEAQERSADAEDKK</sequence>
<proteinExistence type="predicted"/>
<evidence type="ECO:0000256" key="4">
    <source>
        <dbReference type="ARBA" id="ARBA00022989"/>
    </source>
</evidence>
<evidence type="ECO:0000313" key="9">
    <source>
        <dbReference type="Proteomes" id="UP000824166"/>
    </source>
</evidence>
<evidence type="ECO:0000256" key="5">
    <source>
        <dbReference type="ARBA" id="ARBA00023136"/>
    </source>
</evidence>
<dbReference type="PANTHER" id="PTHR30213">
    <property type="entry name" value="INNER MEMBRANE PROTEIN YHJD"/>
    <property type="match status" value="1"/>
</dbReference>
<feature type="region of interest" description="Disordered" evidence="6">
    <location>
        <begin position="1"/>
        <end position="30"/>
    </location>
</feature>
<feature type="transmembrane region" description="Helical" evidence="7">
    <location>
        <begin position="120"/>
        <end position="143"/>
    </location>
</feature>
<evidence type="ECO:0000256" key="2">
    <source>
        <dbReference type="ARBA" id="ARBA00022475"/>
    </source>
</evidence>
<feature type="region of interest" description="Disordered" evidence="6">
    <location>
        <begin position="315"/>
        <end position="371"/>
    </location>
</feature>
<evidence type="ECO:0000256" key="1">
    <source>
        <dbReference type="ARBA" id="ARBA00004651"/>
    </source>
</evidence>
<dbReference type="EMBL" id="JAHOPC010000021">
    <property type="protein sequence ID" value="MBU8868971.1"/>
    <property type="molecule type" value="Genomic_DNA"/>
</dbReference>
<keyword evidence="5 7" id="KW-0472">Membrane</keyword>
<dbReference type="NCBIfam" id="TIGR00765">
    <property type="entry name" value="yihY_not_rbn"/>
    <property type="match status" value="1"/>
</dbReference>
<feature type="transmembrane region" description="Helical" evidence="7">
    <location>
        <begin position="242"/>
        <end position="264"/>
    </location>
</feature>
<dbReference type="Pfam" id="PF03631">
    <property type="entry name" value="Virul_fac_BrkB"/>
    <property type="match status" value="1"/>
</dbReference>
<feature type="transmembrane region" description="Helical" evidence="7">
    <location>
        <begin position="210"/>
        <end position="230"/>
    </location>
</feature>
<comment type="caution">
    <text evidence="8">The sequence shown here is derived from an EMBL/GenBank/DDBJ whole genome shotgun (WGS) entry which is preliminary data.</text>
</comment>
<protein>
    <submittedName>
        <fullName evidence="8">YihY/virulence factor BrkB family protein</fullName>
    </submittedName>
</protein>
<keyword evidence="9" id="KW-1185">Reference proteome</keyword>
<feature type="transmembrane region" description="Helical" evidence="7">
    <location>
        <begin position="164"/>
        <end position="190"/>
    </location>
</feature>
<dbReference type="InterPro" id="IPR017039">
    <property type="entry name" value="Virul_fac_BrkB"/>
</dbReference>
<gene>
    <name evidence="8" type="ORF">KSW38_21995</name>
</gene>
<evidence type="ECO:0000256" key="7">
    <source>
        <dbReference type="SAM" id="Phobius"/>
    </source>
</evidence>
<feature type="compositionally biased region" description="Basic and acidic residues" evidence="6">
    <location>
        <begin position="325"/>
        <end position="371"/>
    </location>
</feature>
<keyword evidence="4 7" id="KW-1133">Transmembrane helix</keyword>
<organism evidence="8 9">
    <name type="scientific">Paenarthrobacter aromaticivorans</name>
    <dbReference type="NCBI Taxonomy" id="2849150"/>
    <lineage>
        <taxon>Bacteria</taxon>
        <taxon>Bacillati</taxon>
        <taxon>Actinomycetota</taxon>
        <taxon>Actinomycetes</taxon>
        <taxon>Micrococcales</taxon>
        <taxon>Micrococcaceae</taxon>
        <taxon>Paenarthrobacter</taxon>
    </lineage>
</organism>
<dbReference type="Proteomes" id="UP000824166">
    <property type="component" value="Unassembled WGS sequence"/>
</dbReference>
<feature type="transmembrane region" description="Helical" evidence="7">
    <location>
        <begin position="276"/>
        <end position="298"/>
    </location>
</feature>
<dbReference type="PANTHER" id="PTHR30213:SF0">
    <property type="entry name" value="UPF0761 MEMBRANE PROTEIN YIHY"/>
    <property type="match status" value="1"/>
</dbReference>
<evidence type="ECO:0000256" key="3">
    <source>
        <dbReference type="ARBA" id="ARBA00022692"/>
    </source>
</evidence>
<evidence type="ECO:0000313" key="8">
    <source>
        <dbReference type="EMBL" id="MBU8868971.1"/>
    </source>
</evidence>
<name>A0ABS6IDM0_9MICC</name>
<feature type="compositionally biased region" description="Polar residues" evidence="6">
    <location>
        <begin position="1"/>
        <end position="13"/>
    </location>
</feature>
<comment type="subcellular location">
    <subcellularLocation>
        <location evidence="1">Cell membrane</location>
        <topology evidence="1">Multi-pass membrane protein</topology>
    </subcellularLocation>
</comment>
<feature type="transmembrane region" description="Helical" evidence="7">
    <location>
        <begin position="60"/>
        <end position="83"/>
    </location>
</feature>
<reference evidence="8 9" key="1">
    <citation type="submission" date="2021-06" db="EMBL/GenBank/DDBJ databases">
        <authorList>
            <person name="Jeong J.W."/>
        </authorList>
    </citation>
    <scope>NUCLEOTIDE SEQUENCE [LARGE SCALE GENOMIC DNA]</scope>
    <source>
        <strain evidence="8 9">MMS21-TAE1-1</strain>
    </source>
</reference>
<evidence type="ECO:0000256" key="6">
    <source>
        <dbReference type="SAM" id="MobiDB-lite"/>
    </source>
</evidence>